<gene>
    <name evidence="1" type="ordered locus">Pogu_2736</name>
</gene>
<proteinExistence type="predicted"/>
<organism evidence="1 2">
    <name type="scientific">Pyrobaculum oguniense (strain DSM 13380 / JCM 10595 / TE7)</name>
    <dbReference type="NCBI Taxonomy" id="698757"/>
    <lineage>
        <taxon>Archaea</taxon>
        <taxon>Thermoproteota</taxon>
        <taxon>Thermoprotei</taxon>
        <taxon>Thermoproteales</taxon>
        <taxon>Thermoproteaceae</taxon>
        <taxon>Pyrobaculum</taxon>
    </lineage>
</organism>
<dbReference type="KEGG" id="pog:Pogu_2736"/>
<reference evidence="1 2" key="1">
    <citation type="journal article" date="2012" name="Stand. Genomic Sci.">
        <title>Complete genome sequence of Pyrobaculum oguniense.</title>
        <authorList>
            <person name="Bernick D.L."/>
            <person name="Karplus K."/>
            <person name="Lui L.M."/>
            <person name="Coker J.K."/>
            <person name="Murphy J.N."/>
            <person name="Chan P.P."/>
            <person name="Cozen A.E."/>
            <person name="Lowe T.M."/>
        </authorList>
    </citation>
    <scope>NUCLEOTIDE SEQUENCE [LARGE SCALE GENOMIC DNA]</scope>
    <source>
        <strain evidence="1 2">TE7</strain>
    </source>
</reference>
<name>H6QDZ1_PYROT</name>
<sequence>MAMADNAMFLVNMKPSVEGRVISLINSRVPKRRDTALNMWRIILVFTASGGRRYINVACSKAYIPQSYIL</sequence>
<evidence type="ECO:0000313" key="2">
    <source>
        <dbReference type="Proteomes" id="UP000009062"/>
    </source>
</evidence>
<dbReference type="Proteomes" id="UP000009062">
    <property type="component" value="Chromosome"/>
</dbReference>
<evidence type="ECO:0000313" key="1">
    <source>
        <dbReference type="EMBL" id="AFA40763.1"/>
    </source>
</evidence>
<dbReference type="EMBL" id="CP003316">
    <property type="protein sequence ID" value="AFA40763.1"/>
    <property type="molecule type" value="Genomic_DNA"/>
</dbReference>
<accession>H6QDZ1</accession>
<dbReference type="HOGENOM" id="CLU_2748358_0_0_2"/>
<dbReference type="AlphaFoldDB" id="H6QDZ1"/>
<protein>
    <submittedName>
        <fullName evidence="1">Uncharacterized protein</fullName>
    </submittedName>
</protein>
<keyword evidence="2" id="KW-1185">Reference proteome</keyword>
<dbReference type="STRING" id="698757.Pogu_2736"/>